<keyword evidence="2 3" id="KW-0040">ANK repeat</keyword>
<proteinExistence type="predicted"/>
<evidence type="ECO:0000256" key="4">
    <source>
        <dbReference type="SAM" id="MobiDB-lite"/>
    </source>
</evidence>
<feature type="repeat" description="ANK" evidence="3">
    <location>
        <begin position="134"/>
        <end position="166"/>
    </location>
</feature>
<dbReference type="EMBL" id="PKQE01000001">
    <property type="protein sequence ID" value="PLC44283.1"/>
    <property type="molecule type" value="Genomic_DNA"/>
</dbReference>
<comment type="caution">
    <text evidence="5">The sequence shown here is derived from an EMBL/GenBank/DDBJ whole genome shotgun (WGS) entry which is preliminary data.</text>
</comment>
<dbReference type="RefSeq" id="WP_102064751.1">
    <property type="nucleotide sequence ID" value="NZ_PKQE01000001.1"/>
</dbReference>
<dbReference type="SUPFAM" id="SSF48403">
    <property type="entry name" value="Ankyrin repeat"/>
    <property type="match status" value="1"/>
</dbReference>
<evidence type="ECO:0000313" key="6">
    <source>
        <dbReference type="Proteomes" id="UP000234456"/>
    </source>
</evidence>
<sequence>MLIAPHPALNQLIGVMLGMALAVGDMANAWQEQHLPILHVAASAGAKVAPSTTRTPDARPARRSDPATRDRDLILAAQAGNTMAIQALLAEGASLKARDADGRTALIAAVMAHMGAAARLLIQAGADVNVQDNTQNSAFLLAAAQGDAETVRLALSHGANLRATNGDGDTALIPAARRGYVEVVNELVKAGVPPDATNNLGLTALIEAVALGDGSDKYEKTVQLLLDGGADPNLADRGGVTPMRHARQRGFHGIGALLFKARGH</sequence>
<feature type="repeat" description="ANK" evidence="3">
    <location>
        <begin position="167"/>
        <end position="199"/>
    </location>
</feature>
<keyword evidence="1" id="KW-0677">Repeat</keyword>
<feature type="compositionally biased region" description="Basic and acidic residues" evidence="4">
    <location>
        <begin position="56"/>
        <end position="70"/>
    </location>
</feature>
<evidence type="ECO:0000256" key="3">
    <source>
        <dbReference type="PROSITE-ProRule" id="PRU00023"/>
    </source>
</evidence>
<dbReference type="PANTHER" id="PTHR24166">
    <property type="entry name" value="ROLLING PEBBLES, ISOFORM B"/>
    <property type="match status" value="1"/>
</dbReference>
<dbReference type="PRINTS" id="PR01415">
    <property type="entry name" value="ANKYRIN"/>
</dbReference>
<feature type="repeat" description="ANK" evidence="3">
    <location>
        <begin position="200"/>
        <end position="237"/>
    </location>
</feature>
<gene>
    <name evidence="5" type="ORF">C0Q88_06210</name>
</gene>
<dbReference type="AlphaFoldDB" id="A0A2N4TX70"/>
<dbReference type="PROSITE" id="PS50088">
    <property type="entry name" value="ANK_REPEAT"/>
    <property type="match status" value="4"/>
</dbReference>
<dbReference type="Proteomes" id="UP000234456">
    <property type="component" value="Unassembled WGS sequence"/>
</dbReference>
<evidence type="ECO:0000256" key="2">
    <source>
        <dbReference type="ARBA" id="ARBA00023043"/>
    </source>
</evidence>
<dbReference type="OrthoDB" id="9812708at2"/>
<reference evidence="5 6" key="1">
    <citation type="submission" date="2017-12" db="EMBL/GenBank/DDBJ databases">
        <title>Draft genome sequence of Ralstonia pickettii 52.</title>
        <authorList>
            <person name="Zheng B."/>
        </authorList>
    </citation>
    <scope>NUCLEOTIDE SEQUENCE [LARGE SCALE GENOMIC DNA]</scope>
    <source>
        <strain evidence="5 6">52</strain>
    </source>
</reference>
<dbReference type="InterPro" id="IPR002110">
    <property type="entry name" value="Ankyrin_rpt"/>
</dbReference>
<organism evidence="5 6">
    <name type="scientific">Ralstonia pickettii</name>
    <name type="common">Burkholderia pickettii</name>
    <dbReference type="NCBI Taxonomy" id="329"/>
    <lineage>
        <taxon>Bacteria</taxon>
        <taxon>Pseudomonadati</taxon>
        <taxon>Pseudomonadota</taxon>
        <taxon>Betaproteobacteria</taxon>
        <taxon>Burkholderiales</taxon>
        <taxon>Burkholderiaceae</taxon>
        <taxon>Ralstonia</taxon>
    </lineage>
</organism>
<dbReference type="SMART" id="SM00248">
    <property type="entry name" value="ANK"/>
    <property type="match status" value="5"/>
</dbReference>
<evidence type="ECO:0000256" key="1">
    <source>
        <dbReference type="ARBA" id="ARBA00022737"/>
    </source>
</evidence>
<accession>A0A2N4TX70</accession>
<evidence type="ECO:0000313" key="5">
    <source>
        <dbReference type="EMBL" id="PLC44283.1"/>
    </source>
</evidence>
<name>A0A2N4TX70_RALPI</name>
<dbReference type="PANTHER" id="PTHR24166:SF48">
    <property type="entry name" value="PROTEIN VAPYRIN"/>
    <property type="match status" value="1"/>
</dbReference>
<protein>
    <submittedName>
        <fullName evidence="5">MFS transporter</fullName>
    </submittedName>
</protein>
<dbReference type="InterPro" id="IPR036770">
    <property type="entry name" value="Ankyrin_rpt-contain_sf"/>
</dbReference>
<feature type="repeat" description="ANK" evidence="3">
    <location>
        <begin position="101"/>
        <end position="133"/>
    </location>
</feature>
<feature type="region of interest" description="Disordered" evidence="4">
    <location>
        <begin position="46"/>
        <end position="70"/>
    </location>
</feature>
<dbReference type="InterPro" id="IPR050889">
    <property type="entry name" value="Dendritic_Spine_Reg/Scaffold"/>
</dbReference>
<dbReference type="PROSITE" id="PS50297">
    <property type="entry name" value="ANK_REP_REGION"/>
    <property type="match status" value="2"/>
</dbReference>
<dbReference type="Pfam" id="PF12796">
    <property type="entry name" value="Ank_2"/>
    <property type="match status" value="2"/>
</dbReference>
<dbReference type="Gene3D" id="1.25.40.20">
    <property type="entry name" value="Ankyrin repeat-containing domain"/>
    <property type="match status" value="1"/>
</dbReference>